<dbReference type="SMART" id="SM00607">
    <property type="entry name" value="FTP"/>
    <property type="match status" value="1"/>
</dbReference>
<dbReference type="Pfam" id="PF13358">
    <property type="entry name" value="DDE_3"/>
    <property type="match status" value="1"/>
</dbReference>
<dbReference type="AlphaFoldDB" id="A0A7I8WEU9"/>
<dbReference type="OrthoDB" id="6286709at2759"/>
<proteinExistence type="predicted"/>
<dbReference type="InterPro" id="IPR006585">
    <property type="entry name" value="FTP1"/>
</dbReference>
<dbReference type="InterPro" id="IPR008979">
    <property type="entry name" value="Galactose-bd-like_sf"/>
</dbReference>
<dbReference type="InterPro" id="IPR036397">
    <property type="entry name" value="RNaseH_sf"/>
</dbReference>
<keyword evidence="3" id="KW-1015">Disulfide bond</keyword>
<dbReference type="SUPFAM" id="SSF49785">
    <property type="entry name" value="Galactose-binding domain-like"/>
    <property type="match status" value="2"/>
</dbReference>
<reference evidence="5 6" key="1">
    <citation type="submission" date="2020-08" db="EMBL/GenBank/DDBJ databases">
        <authorList>
            <person name="Hejnol A."/>
        </authorList>
    </citation>
    <scope>NUCLEOTIDE SEQUENCE [LARGE SCALE GENOMIC DNA]</scope>
</reference>
<dbReference type="Proteomes" id="UP000549394">
    <property type="component" value="Unassembled WGS sequence"/>
</dbReference>
<dbReference type="Gene3D" id="2.60.120.260">
    <property type="entry name" value="Galactose-binding domain-like"/>
    <property type="match status" value="2"/>
</dbReference>
<sequence length="789" mass="91963">MVWSQDIRDLVIKKYSEIGKLRATARVLGMAPSSIRYILKYKKPEQENRGGPKKLSDREIVRMKRILKKFKDNKQRRELKRQNFKYKRVRQRTDLTSKDCKHRKAYCLKVISENLDWSRVIFTDEARFSLSGPNNFRTWTSNSEKDFRVTKNMGRGGVLVWGLIISDGIFEVWRIRSKLNAENYSSFIVEDVLPVIEEIEAKMGRQYIFQQDNAGCHTARKTKRAFKSNNIKPIDWPARSPDLSPIENMWHLTKTMVYDSPQFETEDELWEKIMKCSYEVINRNPLLLPGLYGGMGSRISKCIEREVCCKFDKDCLYPNGKCINGVCQCDYSYYKEICSLGVDYVSTTFDCFGDDIQYEDMDDMGCGSLTIGLQFPTKQSRCHMKTKCNYQIYKGNYFDELLTMIPVDLFENELCHNDSFKEMTVEHCLTILWRKYSNCSSGRFWYDKNFNKWYEKYLNGVSSTDEIKNDIEEYGNVNKNFEILNISNSSKEILRNNYCHGIQSSGKYNIAYRKEIKHNSEISNPEEIYHINHIVDGIKNSNEQLGGCSKLFKMNAIDINSLSIWLFIDLITDYTIRDIDIYLPNRRLEIGILEISVQKFKNILFTNNSCITNIFLNTTKEINRFTCQNSMIPGQYVNISFIDTEPEVVICEIEIYTNNLALHADVFVLSVKDAKSYGEPVIGQFVLLKANSSTQTVMKLKRIEIVGLYIDKPEFINIARGKPCWQSSNYPNTNHPEYPFYAAFATDGSSRGHCSITKVEIFKWFYVDLLNLYRIFHIGLKMRHSNNGM</sequence>
<organism evidence="5 6">
    <name type="scientific">Dimorphilus gyrociliatus</name>
    <dbReference type="NCBI Taxonomy" id="2664684"/>
    <lineage>
        <taxon>Eukaryota</taxon>
        <taxon>Metazoa</taxon>
        <taxon>Spiralia</taxon>
        <taxon>Lophotrochozoa</taxon>
        <taxon>Annelida</taxon>
        <taxon>Polychaeta</taxon>
        <taxon>Polychaeta incertae sedis</taxon>
        <taxon>Dinophilidae</taxon>
        <taxon>Dimorphilus</taxon>
    </lineage>
</organism>
<evidence type="ECO:0000259" key="4">
    <source>
        <dbReference type="SMART" id="SM00607"/>
    </source>
</evidence>
<evidence type="ECO:0000313" key="6">
    <source>
        <dbReference type="Proteomes" id="UP000549394"/>
    </source>
</evidence>
<feature type="domain" description="Fucolectin tachylectin-4 pentraxin-1" evidence="4">
    <location>
        <begin position="507"/>
        <end position="663"/>
    </location>
</feature>
<dbReference type="PANTHER" id="PTHR47326:SF1">
    <property type="entry name" value="HTH PSQ-TYPE DOMAIN-CONTAINING PROTEIN"/>
    <property type="match status" value="1"/>
</dbReference>
<dbReference type="GO" id="GO:0003676">
    <property type="term" value="F:nucleic acid binding"/>
    <property type="evidence" value="ECO:0007669"/>
    <property type="project" value="InterPro"/>
</dbReference>
<name>A0A7I8WEU9_9ANNE</name>
<protein>
    <submittedName>
        <fullName evidence="5">DgyrCDS14671</fullName>
    </submittedName>
</protein>
<evidence type="ECO:0000313" key="5">
    <source>
        <dbReference type="EMBL" id="CAD5126578.1"/>
    </source>
</evidence>
<keyword evidence="6" id="KW-1185">Reference proteome</keyword>
<dbReference type="EMBL" id="CAJFCJ010000063">
    <property type="protein sequence ID" value="CAD5126578.1"/>
    <property type="molecule type" value="Genomic_DNA"/>
</dbReference>
<comment type="caution">
    <text evidence="5">The sequence shown here is derived from an EMBL/GenBank/DDBJ whole genome shotgun (WGS) entry which is preliminary data.</text>
</comment>
<dbReference type="InterPro" id="IPR038717">
    <property type="entry name" value="Tc1-like_DDE_dom"/>
</dbReference>
<evidence type="ECO:0000256" key="3">
    <source>
        <dbReference type="ARBA" id="ARBA00023157"/>
    </source>
</evidence>
<evidence type="ECO:0000256" key="2">
    <source>
        <dbReference type="ARBA" id="ARBA00022837"/>
    </source>
</evidence>
<gene>
    <name evidence="5" type="ORF">DGYR_LOCUS13816</name>
</gene>
<keyword evidence="2" id="KW-0106">Calcium</keyword>
<dbReference type="Gene3D" id="3.30.420.10">
    <property type="entry name" value="Ribonuclease H-like superfamily/Ribonuclease H"/>
    <property type="match status" value="1"/>
</dbReference>
<accession>A0A7I8WEU9</accession>
<evidence type="ECO:0000256" key="1">
    <source>
        <dbReference type="ARBA" id="ARBA00022723"/>
    </source>
</evidence>
<dbReference type="GO" id="GO:0046872">
    <property type="term" value="F:metal ion binding"/>
    <property type="evidence" value="ECO:0007669"/>
    <property type="project" value="UniProtKB-KW"/>
</dbReference>
<keyword evidence="1" id="KW-0479">Metal-binding</keyword>
<dbReference type="PANTHER" id="PTHR47326">
    <property type="entry name" value="TRANSPOSABLE ELEMENT TC3 TRANSPOSASE-LIKE PROTEIN"/>
    <property type="match status" value="1"/>
</dbReference>